<dbReference type="InParanoid" id="D7SLM1"/>
<dbReference type="ExpressionAtlas" id="D7SLM1">
    <property type="expression patterns" value="baseline and differential"/>
</dbReference>
<evidence type="ECO:0000256" key="3">
    <source>
        <dbReference type="ARBA" id="ARBA00022692"/>
    </source>
</evidence>
<organism evidence="11 12">
    <name type="scientific">Vitis vinifera</name>
    <name type="common">Grape</name>
    <dbReference type="NCBI Taxonomy" id="29760"/>
    <lineage>
        <taxon>Eukaryota</taxon>
        <taxon>Viridiplantae</taxon>
        <taxon>Streptophyta</taxon>
        <taxon>Embryophyta</taxon>
        <taxon>Tracheophyta</taxon>
        <taxon>Spermatophyta</taxon>
        <taxon>Magnoliopsida</taxon>
        <taxon>eudicotyledons</taxon>
        <taxon>Gunneridae</taxon>
        <taxon>Pentapetalae</taxon>
        <taxon>rosids</taxon>
        <taxon>Vitales</taxon>
        <taxon>Vitaceae</taxon>
        <taxon>Viteae</taxon>
        <taxon>Vitis</taxon>
    </lineage>
</organism>
<dbReference type="PANTHER" id="PTHR48009:SF16">
    <property type="entry name" value="LEUCINE-RICH REPEAT-CONTAINING N-TERMINAL PLANT-TYPE DOMAIN-CONTAINING PROTEIN"/>
    <property type="match status" value="1"/>
</dbReference>
<keyword evidence="4" id="KW-0732">Signal</keyword>
<keyword evidence="6" id="KW-1133">Transmembrane helix</keyword>
<dbReference type="InterPro" id="IPR055414">
    <property type="entry name" value="LRR_R13L4/SHOC2-like"/>
</dbReference>
<feature type="domain" description="Disease resistance R13L4/SHOC-2-like LRR" evidence="10">
    <location>
        <begin position="179"/>
        <end position="279"/>
    </location>
</feature>
<dbReference type="FunFam" id="3.80.10.10:FF:000095">
    <property type="entry name" value="LRR receptor-like serine/threonine-protein kinase GSO1"/>
    <property type="match status" value="1"/>
</dbReference>
<keyword evidence="7" id="KW-0472">Membrane</keyword>
<proteinExistence type="predicted"/>
<dbReference type="Pfam" id="PF23598">
    <property type="entry name" value="LRR_14"/>
    <property type="match status" value="1"/>
</dbReference>
<dbReference type="GO" id="GO:0016020">
    <property type="term" value="C:membrane"/>
    <property type="evidence" value="ECO:0007669"/>
    <property type="project" value="UniProtKB-SubCell"/>
</dbReference>
<dbReference type="SMART" id="SM00369">
    <property type="entry name" value="LRR_TYP"/>
    <property type="match status" value="5"/>
</dbReference>
<evidence type="ECO:0000256" key="5">
    <source>
        <dbReference type="ARBA" id="ARBA00022737"/>
    </source>
</evidence>
<keyword evidence="8" id="KW-0325">Glycoprotein</keyword>
<dbReference type="Gene3D" id="3.80.10.10">
    <property type="entry name" value="Ribonuclease Inhibitor"/>
    <property type="match status" value="3"/>
</dbReference>
<evidence type="ECO:0000256" key="8">
    <source>
        <dbReference type="ARBA" id="ARBA00023180"/>
    </source>
</evidence>
<dbReference type="EMBL" id="FN594951">
    <property type="protein sequence ID" value="CBI16549.3"/>
    <property type="molecule type" value="Genomic_DNA"/>
</dbReference>
<dbReference type="eggNOG" id="KOG0619">
    <property type="taxonomic scope" value="Eukaryota"/>
</dbReference>
<keyword evidence="5" id="KW-0677">Repeat</keyword>
<keyword evidence="2" id="KW-0433">Leucine-rich repeat</keyword>
<evidence type="ECO:0000313" key="12">
    <source>
        <dbReference type="Proteomes" id="UP000009183"/>
    </source>
</evidence>
<keyword evidence="12" id="KW-1185">Reference proteome</keyword>
<dbReference type="Proteomes" id="UP000009183">
    <property type="component" value="Chromosome 6"/>
</dbReference>
<dbReference type="GO" id="GO:0009791">
    <property type="term" value="P:post-embryonic development"/>
    <property type="evidence" value="ECO:0007669"/>
    <property type="project" value="UniProtKB-ARBA"/>
</dbReference>
<dbReference type="InterPro" id="IPR053213">
    <property type="entry name" value="RLP29"/>
</dbReference>
<evidence type="ECO:0000256" key="2">
    <source>
        <dbReference type="ARBA" id="ARBA00022614"/>
    </source>
</evidence>
<sequence length="441" mass="48180">MGFAISLYSSKTTSSINSPAKKLARNSSMARPCPLLAFCGLFLFFFFLPCLSCPEHQKQALLQFKSSILAITSSFNSSNSLLQSWNSNSSCCRWGGVECSHTPNSTSGPVIGLNLMGLFTKPPVPSTILAPIFHIRSLEWLYISDNNMQGEIPAVGFANLSNLVDLDLSWNNFSGSVPPQLFHLPLLQHLSLDYNSLSGEVPEEIRNLSKLQVLSLSGNNFSGSIPPQLFQLPLLQDLSLHYNSLSGKVPKEIGNLSKLQRLSLSVLTTTHDTLVWIINLIALGDLFGLYMTGNNFSGSIPPQLFQLPLLQDLSLDYNSLSGKVPEEIRNLSKLQVLSLSGNNFSGSIPPQLFQLPLLQDLSLDYNSLSGKVPKEIGNLSKLQRLSLSGNNFSGSIPPQLFQLPLLQDLSLDYNSLSGKVPKEIGNLSKLQQLSLSGNRSN</sequence>
<reference evidence="12" key="1">
    <citation type="journal article" date="2007" name="Nature">
        <title>The grapevine genome sequence suggests ancestral hexaploidization in major angiosperm phyla.</title>
        <authorList>
            <consortium name="The French-Italian Public Consortium for Grapevine Genome Characterization."/>
            <person name="Jaillon O."/>
            <person name="Aury J.-M."/>
            <person name="Noel B."/>
            <person name="Policriti A."/>
            <person name="Clepet C."/>
            <person name="Casagrande A."/>
            <person name="Choisne N."/>
            <person name="Aubourg S."/>
            <person name="Vitulo N."/>
            <person name="Jubin C."/>
            <person name="Vezzi A."/>
            <person name="Legeai F."/>
            <person name="Hugueney P."/>
            <person name="Dasilva C."/>
            <person name="Horner D."/>
            <person name="Mica E."/>
            <person name="Jublot D."/>
            <person name="Poulain J."/>
            <person name="Bruyere C."/>
            <person name="Billault A."/>
            <person name="Segurens B."/>
            <person name="Gouyvenoux M."/>
            <person name="Ugarte E."/>
            <person name="Cattonaro F."/>
            <person name="Anthouard V."/>
            <person name="Vico V."/>
            <person name="Del Fabbro C."/>
            <person name="Alaux M."/>
            <person name="Di Gaspero G."/>
            <person name="Dumas V."/>
            <person name="Felice N."/>
            <person name="Paillard S."/>
            <person name="Juman I."/>
            <person name="Moroldo M."/>
            <person name="Scalabrin S."/>
            <person name="Canaguier A."/>
            <person name="Le Clainche I."/>
            <person name="Malacrida G."/>
            <person name="Durand E."/>
            <person name="Pesole G."/>
            <person name="Laucou V."/>
            <person name="Chatelet P."/>
            <person name="Merdinoglu D."/>
            <person name="Delledonne M."/>
            <person name="Pezzotti M."/>
            <person name="Lecharny A."/>
            <person name="Scarpelli C."/>
            <person name="Artiguenave F."/>
            <person name="Pe M.E."/>
            <person name="Valle G."/>
            <person name="Morgante M."/>
            <person name="Caboche M."/>
            <person name="Adam-Blondon A.-F."/>
            <person name="Weissenbach J."/>
            <person name="Quetier F."/>
            <person name="Wincker P."/>
        </authorList>
    </citation>
    <scope>NUCLEOTIDE SEQUENCE [LARGE SCALE GENOMIC DNA]</scope>
    <source>
        <strain evidence="12">cv. Pinot noir / PN40024</strain>
    </source>
</reference>
<dbReference type="PANTHER" id="PTHR48009">
    <property type="entry name" value="LEUCINE-RICH REPEAT (LRR) FAMILY PROTEIN"/>
    <property type="match status" value="1"/>
</dbReference>
<accession>D7SLM1</accession>
<dbReference type="OrthoDB" id="1706439at2759"/>
<dbReference type="InterPro" id="IPR013210">
    <property type="entry name" value="LRR_N_plant-typ"/>
</dbReference>
<feature type="domain" description="Leucine-rich repeat-containing N-terminal plant-type" evidence="9">
    <location>
        <begin position="55"/>
        <end position="100"/>
    </location>
</feature>
<evidence type="ECO:0000259" key="9">
    <source>
        <dbReference type="Pfam" id="PF08263"/>
    </source>
</evidence>
<evidence type="ECO:0000256" key="1">
    <source>
        <dbReference type="ARBA" id="ARBA00004167"/>
    </source>
</evidence>
<evidence type="ECO:0000313" key="11">
    <source>
        <dbReference type="EMBL" id="CBI16549.3"/>
    </source>
</evidence>
<keyword evidence="3" id="KW-0812">Transmembrane</keyword>
<evidence type="ECO:0000256" key="4">
    <source>
        <dbReference type="ARBA" id="ARBA00022729"/>
    </source>
</evidence>
<dbReference type="GO" id="GO:0006952">
    <property type="term" value="P:defense response"/>
    <property type="evidence" value="ECO:0007669"/>
    <property type="project" value="UniProtKB-ARBA"/>
</dbReference>
<dbReference type="AlphaFoldDB" id="D7SLM1"/>
<dbReference type="FunFam" id="3.80.10.10:FF:000453">
    <property type="entry name" value="Leucine-rich receptor-like protein kinase family protein"/>
    <property type="match status" value="1"/>
</dbReference>
<dbReference type="OMA" id="STIAICE"/>
<evidence type="ECO:0000256" key="6">
    <source>
        <dbReference type="ARBA" id="ARBA00022989"/>
    </source>
</evidence>
<dbReference type="InterPro" id="IPR001611">
    <property type="entry name" value="Leu-rich_rpt"/>
</dbReference>
<dbReference type="SUPFAM" id="SSF52058">
    <property type="entry name" value="L domain-like"/>
    <property type="match status" value="1"/>
</dbReference>
<protein>
    <submittedName>
        <fullName evidence="11">Uncharacterized protein</fullName>
    </submittedName>
</protein>
<gene>
    <name evidence="11" type="ordered locus">VIT_06s0004g00330</name>
</gene>
<dbReference type="InterPro" id="IPR032675">
    <property type="entry name" value="LRR_dom_sf"/>
</dbReference>
<comment type="subcellular location">
    <subcellularLocation>
        <location evidence="1">Membrane</location>
        <topology evidence="1">Single-pass membrane protein</topology>
    </subcellularLocation>
</comment>
<dbReference type="Pfam" id="PF13855">
    <property type="entry name" value="LRR_8"/>
    <property type="match status" value="3"/>
</dbReference>
<dbReference type="GO" id="GO:0051707">
    <property type="term" value="P:response to other organism"/>
    <property type="evidence" value="ECO:0007669"/>
    <property type="project" value="UniProtKB-ARBA"/>
</dbReference>
<evidence type="ECO:0000256" key="7">
    <source>
        <dbReference type="ARBA" id="ARBA00023136"/>
    </source>
</evidence>
<dbReference type="STRING" id="29760.D7SLM1"/>
<dbReference type="PaxDb" id="29760-VIT_06s0004g00330.t01"/>
<dbReference type="HOGENOM" id="CLU_000288_18_22_1"/>
<dbReference type="InterPro" id="IPR003591">
    <property type="entry name" value="Leu-rich_rpt_typical-subtyp"/>
</dbReference>
<evidence type="ECO:0000259" key="10">
    <source>
        <dbReference type="Pfam" id="PF23598"/>
    </source>
</evidence>
<name>D7SLM1_VITVI</name>
<dbReference type="Pfam" id="PF08263">
    <property type="entry name" value="LRRNT_2"/>
    <property type="match status" value="1"/>
</dbReference>